<keyword evidence="2" id="KW-0408">Iron</keyword>
<keyword evidence="2" id="KW-0143">Chaperone</keyword>
<organism evidence="4 5">
    <name type="scientific">Candidatus Cryptobacteroides avicola</name>
    <dbReference type="NCBI Taxonomy" id="2840757"/>
    <lineage>
        <taxon>Bacteria</taxon>
        <taxon>Pseudomonadati</taxon>
        <taxon>Bacteroidota</taxon>
        <taxon>Bacteroidia</taxon>
        <taxon>Bacteroidales</taxon>
        <taxon>Candidatus Cryptobacteroides</taxon>
    </lineage>
</organism>
<dbReference type="InterPro" id="IPR004559">
    <property type="entry name" value="HemW-like"/>
</dbReference>
<reference evidence="4" key="2">
    <citation type="journal article" date="2021" name="PeerJ">
        <title>Extensive microbial diversity within the chicken gut microbiome revealed by metagenomics and culture.</title>
        <authorList>
            <person name="Gilroy R."/>
            <person name="Ravi A."/>
            <person name="Getino M."/>
            <person name="Pursley I."/>
            <person name="Horton D.L."/>
            <person name="Alikhan N.F."/>
            <person name="Baker D."/>
            <person name="Gharbi K."/>
            <person name="Hall N."/>
            <person name="Watson M."/>
            <person name="Adriaenssens E.M."/>
            <person name="Foster-Nyarko E."/>
            <person name="Jarju S."/>
            <person name="Secka A."/>
            <person name="Antonio M."/>
            <person name="Oren A."/>
            <person name="Chaudhuri R.R."/>
            <person name="La Ragione R."/>
            <person name="Hildebrand F."/>
            <person name="Pallen M.J."/>
        </authorList>
    </citation>
    <scope>NUCLEOTIDE SEQUENCE</scope>
    <source>
        <strain evidence="4">G3-8215</strain>
    </source>
</reference>
<keyword evidence="2" id="KW-0479">Metal-binding</keyword>
<comment type="similarity">
    <text evidence="1">Belongs to the anaerobic coproporphyrinogen-III oxidase family. HemW subfamily.</text>
</comment>
<sequence length="401" mass="44249">MVYIHIPFCGSFCTYCGFYSEIADGRFAGQYVKALCTEISTRKEELAGKPDTLYIGGGTPSVLPLSAVMEIASAADGAALAGNPLSQRHFREFTFEANPEDIAGRGRAYAEGLAACGVNRISMGVQSFDDGILRWMNRRHSAGTAVKAYDIIRESGIENVSIDLIFGISQMDDDLWNDTLDKAVALRPQHISAYQLSIEPESTLASMVRTGRYREASEPVCRRQYDMLCRKLSEAGYRHYEISNFALPGYEALHNSSYWRHVPYAGFGPGAHSFSIGGDTALSGTLRKYMRFWNIPDVRKYISYYSQDNVSGQTGTLEAAVDAGVKQFEVLTPEQTAIERIMLGLRTDTGVERTFLAAHTDRSGLEKMVGGGFLVPASDPSFLRIPEKHFFISDSIIADII</sequence>
<comment type="caution">
    <text evidence="4">The sequence shown here is derived from an EMBL/GenBank/DDBJ whole genome shotgun (WGS) entry which is preliminary data.</text>
</comment>
<comment type="function">
    <text evidence="2">Probably acts as a heme chaperone, transferring heme to an unknown acceptor. Binds one molecule of heme per monomer, possibly covalently. Binds 1 [4Fe-4S] cluster. The cluster is coordinated with 3 cysteines and an exchangeable S-adenosyl-L-methionine.</text>
</comment>
<dbReference type="GO" id="GO:0005737">
    <property type="term" value="C:cytoplasm"/>
    <property type="evidence" value="ECO:0007669"/>
    <property type="project" value="UniProtKB-SubCell"/>
</dbReference>
<evidence type="ECO:0000259" key="3">
    <source>
        <dbReference type="PROSITE" id="PS51918"/>
    </source>
</evidence>
<dbReference type="NCBIfam" id="TIGR00539">
    <property type="entry name" value="hemN_rel"/>
    <property type="match status" value="1"/>
</dbReference>
<dbReference type="GO" id="GO:0004109">
    <property type="term" value="F:coproporphyrinogen oxidase activity"/>
    <property type="evidence" value="ECO:0007669"/>
    <property type="project" value="InterPro"/>
</dbReference>
<dbReference type="GO" id="GO:0006779">
    <property type="term" value="P:porphyrin-containing compound biosynthetic process"/>
    <property type="evidence" value="ECO:0007669"/>
    <property type="project" value="InterPro"/>
</dbReference>
<keyword evidence="2" id="KW-0004">4Fe-4S</keyword>
<dbReference type="Pfam" id="PF04055">
    <property type="entry name" value="Radical_SAM"/>
    <property type="match status" value="1"/>
</dbReference>
<dbReference type="PANTHER" id="PTHR13932">
    <property type="entry name" value="COPROPORPHYRINIGEN III OXIDASE"/>
    <property type="match status" value="1"/>
</dbReference>
<reference evidence="4" key="1">
    <citation type="submission" date="2020-10" db="EMBL/GenBank/DDBJ databases">
        <authorList>
            <person name="Gilroy R."/>
        </authorList>
    </citation>
    <scope>NUCLEOTIDE SEQUENCE</scope>
    <source>
        <strain evidence="4">G3-8215</strain>
    </source>
</reference>
<dbReference type="AlphaFoldDB" id="A0A940DSU5"/>
<evidence type="ECO:0000313" key="4">
    <source>
        <dbReference type="EMBL" id="MBO8483171.1"/>
    </source>
</evidence>
<dbReference type="InterPro" id="IPR034505">
    <property type="entry name" value="Coproporphyrinogen-III_oxidase"/>
</dbReference>
<keyword evidence="2" id="KW-0963">Cytoplasm</keyword>
<dbReference type="InterPro" id="IPR006638">
    <property type="entry name" value="Elp3/MiaA/NifB-like_rSAM"/>
</dbReference>
<dbReference type="Gene3D" id="3.30.750.200">
    <property type="match status" value="1"/>
</dbReference>
<evidence type="ECO:0000256" key="1">
    <source>
        <dbReference type="ARBA" id="ARBA00006100"/>
    </source>
</evidence>
<dbReference type="GO" id="GO:0046872">
    <property type="term" value="F:metal ion binding"/>
    <property type="evidence" value="ECO:0007669"/>
    <property type="project" value="UniProtKB-UniRule"/>
</dbReference>
<dbReference type="PROSITE" id="PS51918">
    <property type="entry name" value="RADICAL_SAM"/>
    <property type="match status" value="1"/>
</dbReference>
<protein>
    <recommendedName>
        <fullName evidence="2">Heme chaperone HemW</fullName>
    </recommendedName>
</protein>
<dbReference type="InterPro" id="IPR058240">
    <property type="entry name" value="rSAM_sf"/>
</dbReference>
<dbReference type="EMBL" id="JADILV010000024">
    <property type="protein sequence ID" value="MBO8483171.1"/>
    <property type="molecule type" value="Genomic_DNA"/>
</dbReference>
<name>A0A940DSU5_9BACT</name>
<evidence type="ECO:0000313" key="5">
    <source>
        <dbReference type="Proteomes" id="UP000725002"/>
    </source>
</evidence>
<dbReference type="SFLD" id="SFLDS00029">
    <property type="entry name" value="Radical_SAM"/>
    <property type="match status" value="1"/>
</dbReference>
<dbReference type="SMART" id="SM00729">
    <property type="entry name" value="Elp3"/>
    <property type="match status" value="1"/>
</dbReference>
<comment type="subcellular location">
    <subcellularLocation>
        <location evidence="2">Cytoplasm</location>
    </subcellularLocation>
</comment>
<proteinExistence type="inferred from homology"/>
<dbReference type="Proteomes" id="UP000725002">
    <property type="component" value="Unassembled WGS sequence"/>
</dbReference>
<dbReference type="GO" id="GO:0051539">
    <property type="term" value="F:4 iron, 4 sulfur cluster binding"/>
    <property type="evidence" value="ECO:0007669"/>
    <property type="project" value="UniProtKB-UniRule"/>
</dbReference>
<feature type="domain" description="Radical SAM core" evidence="3">
    <location>
        <begin position="1"/>
        <end position="238"/>
    </location>
</feature>
<evidence type="ECO:0000256" key="2">
    <source>
        <dbReference type="RuleBase" id="RU364116"/>
    </source>
</evidence>
<accession>A0A940DSU5</accession>
<keyword evidence="2" id="KW-0349">Heme</keyword>
<dbReference type="InterPro" id="IPR007197">
    <property type="entry name" value="rSAM"/>
</dbReference>
<dbReference type="SUPFAM" id="SSF102114">
    <property type="entry name" value="Radical SAM enzymes"/>
    <property type="match status" value="1"/>
</dbReference>
<keyword evidence="2" id="KW-0411">Iron-sulfur</keyword>
<dbReference type="SFLD" id="SFLDG01065">
    <property type="entry name" value="anaerobic_coproporphyrinogen-I"/>
    <property type="match status" value="1"/>
</dbReference>
<dbReference type="SFLD" id="SFLDF00562">
    <property type="entry name" value="HemN-like__clustered_with_heat"/>
    <property type="match status" value="1"/>
</dbReference>
<gene>
    <name evidence="4" type="primary">hemW</name>
    <name evidence="4" type="ORF">IAB75_03535</name>
</gene>
<dbReference type="PANTHER" id="PTHR13932:SF5">
    <property type="entry name" value="RADICAL S-ADENOSYL METHIONINE DOMAIN-CONTAINING PROTEIN 1, MITOCHONDRIAL"/>
    <property type="match status" value="1"/>
</dbReference>
<keyword evidence="2" id="KW-0949">S-adenosyl-L-methionine</keyword>